<evidence type="ECO:0000256" key="3">
    <source>
        <dbReference type="SAM" id="MobiDB-lite"/>
    </source>
</evidence>
<dbReference type="InterPro" id="IPR044861">
    <property type="entry name" value="IPNS-like_FE2OG_OXY"/>
</dbReference>
<evidence type="ECO:0000256" key="1">
    <source>
        <dbReference type="ARBA" id="ARBA00022723"/>
    </source>
</evidence>
<evidence type="ECO:0000259" key="4">
    <source>
        <dbReference type="Pfam" id="PF03171"/>
    </source>
</evidence>
<protein>
    <recommendedName>
        <fullName evidence="4">Isopenicillin N synthase-like Fe(2+) 2OG dioxygenase domain-containing protein</fullName>
    </recommendedName>
</protein>
<dbReference type="Gene3D" id="2.60.120.330">
    <property type="entry name" value="B-lactam Antibiotic, Isopenicillin N Synthase, Chain"/>
    <property type="match status" value="1"/>
</dbReference>
<reference evidence="5 6" key="1">
    <citation type="journal article" date="2020" name="Nat. Food">
        <title>A phased Vanilla planifolia genome enables genetic improvement of flavour and production.</title>
        <authorList>
            <person name="Hasing T."/>
            <person name="Tang H."/>
            <person name="Brym M."/>
            <person name="Khazi F."/>
            <person name="Huang T."/>
            <person name="Chambers A.H."/>
        </authorList>
    </citation>
    <scope>NUCLEOTIDE SEQUENCE [LARGE SCALE GENOMIC DNA]</scope>
    <source>
        <tissue evidence="5">Leaf</tissue>
    </source>
</reference>
<dbReference type="SUPFAM" id="SSF51197">
    <property type="entry name" value="Clavaminate synthase-like"/>
    <property type="match status" value="1"/>
</dbReference>
<evidence type="ECO:0000313" key="5">
    <source>
        <dbReference type="EMBL" id="KAG0455868.1"/>
    </source>
</evidence>
<evidence type="ECO:0000256" key="2">
    <source>
        <dbReference type="ARBA" id="ARBA00023004"/>
    </source>
</evidence>
<feature type="compositionally biased region" description="Basic and acidic residues" evidence="3">
    <location>
        <begin position="1"/>
        <end position="12"/>
    </location>
</feature>
<gene>
    <name evidence="5" type="ORF">HPP92_023656</name>
</gene>
<dbReference type="AlphaFoldDB" id="A0A835PR97"/>
<name>A0A835PR97_VANPL</name>
<dbReference type="OrthoDB" id="1701866at2759"/>
<feature type="region of interest" description="Disordered" evidence="3">
    <location>
        <begin position="1"/>
        <end position="24"/>
    </location>
</feature>
<feature type="region of interest" description="Disordered" evidence="3">
    <location>
        <begin position="68"/>
        <end position="89"/>
    </location>
</feature>
<evidence type="ECO:0000313" key="6">
    <source>
        <dbReference type="Proteomes" id="UP000639772"/>
    </source>
</evidence>
<dbReference type="InterPro" id="IPR027443">
    <property type="entry name" value="IPNS-like_sf"/>
</dbReference>
<accession>A0A835PR97</accession>
<dbReference type="InterPro" id="IPR050295">
    <property type="entry name" value="Plant_2OG-oxidoreductases"/>
</dbReference>
<comment type="caution">
    <text evidence="5">The sequence shown here is derived from an EMBL/GenBank/DDBJ whole genome shotgun (WGS) entry which is preliminary data.</text>
</comment>
<dbReference type="PANTHER" id="PTHR47991">
    <property type="entry name" value="OXOGLUTARATE/IRON-DEPENDENT DIOXYGENASE"/>
    <property type="match status" value="1"/>
</dbReference>
<organism evidence="5 6">
    <name type="scientific">Vanilla planifolia</name>
    <name type="common">Vanilla</name>
    <dbReference type="NCBI Taxonomy" id="51239"/>
    <lineage>
        <taxon>Eukaryota</taxon>
        <taxon>Viridiplantae</taxon>
        <taxon>Streptophyta</taxon>
        <taxon>Embryophyta</taxon>
        <taxon>Tracheophyta</taxon>
        <taxon>Spermatophyta</taxon>
        <taxon>Magnoliopsida</taxon>
        <taxon>Liliopsida</taxon>
        <taxon>Asparagales</taxon>
        <taxon>Orchidaceae</taxon>
        <taxon>Vanilloideae</taxon>
        <taxon>Vanilleae</taxon>
        <taxon>Vanilla</taxon>
    </lineage>
</organism>
<dbReference type="Proteomes" id="UP000639772">
    <property type="component" value="Chromosome 13"/>
</dbReference>
<sequence length="89" mass="10150">MHEREPGIRQDVPEEDILDQPYPPKVAIYPRCPKPEHAIGLRAHTDAGGIILLLQDDLVPGLRVSERRGNGFHHSFKRSQAVHEPWRSD</sequence>
<dbReference type="EMBL" id="JADCNM010000013">
    <property type="protein sequence ID" value="KAG0455868.1"/>
    <property type="molecule type" value="Genomic_DNA"/>
</dbReference>
<keyword evidence="2" id="KW-0408">Iron</keyword>
<keyword evidence="1" id="KW-0479">Metal-binding</keyword>
<feature type="domain" description="Isopenicillin N synthase-like Fe(2+) 2OG dioxygenase" evidence="4">
    <location>
        <begin position="22"/>
        <end position="70"/>
    </location>
</feature>
<dbReference type="Pfam" id="PF03171">
    <property type="entry name" value="2OG-FeII_Oxy"/>
    <property type="match status" value="1"/>
</dbReference>
<proteinExistence type="predicted"/>
<dbReference type="GO" id="GO:0046872">
    <property type="term" value="F:metal ion binding"/>
    <property type="evidence" value="ECO:0007669"/>
    <property type="project" value="UniProtKB-KW"/>
</dbReference>